<comment type="cofactor">
    <cofactor evidence="1">
        <name>heme</name>
        <dbReference type="ChEBI" id="CHEBI:30413"/>
    </cofactor>
</comment>
<comment type="pathway">
    <text evidence="3 13">Energy metabolism; oxidative phosphorylation.</text>
</comment>
<dbReference type="CTD" id="4512"/>
<dbReference type="Gene3D" id="1.20.210.10">
    <property type="entry name" value="Cytochrome c oxidase-like, subunit I domain"/>
    <property type="match status" value="1"/>
</dbReference>
<dbReference type="GO" id="GO:0046872">
    <property type="term" value="F:metal ion binding"/>
    <property type="evidence" value="ECO:0007669"/>
    <property type="project" value="UniProtKB-KW"/>
</dbReference>
<accession>A0A1P8C788</accession>
<feature type="transmembrane region" description="Helical" evidence="14">
    <location>
        <begin position="453"/>
        <end position="474"/>
    </location>
</feature>
<evidence type="ECO:0000256" key="14">
    <source>
        <dbReference type="SAM" id="Phobius"/>
    </source>
</evidence>
<feature type="transmembrane region" description="Helical" evidence="14">
    <location>
        <begin position="147"/>
        <end position="173"/>
    </location>
</feature>
<keyword evidence="13" id="KW-0479">Metal-binding</keyword>
<evidence type="ECO:0000313" key="16">
    <source>
        <dbReference type="EMBL" id="AOT84269.1"/>
    </source>
</evidence>
<organism evidence="16">
    <name type="scientific">Xiphinema pachtaicum</name>
    <dbReference type="NCBI Taxonomy" id="260251"/>
    <lineage>
        <taxon>Eukaryota</taxon>
        <taxon>Metazoa</taxon>
        <taxon>Ecdysozoa</taxon>
        <taxon>Nematoda</taxon>
        <taxon>Enoplea</taxon>
        <taxon>Dorylaimia</taxon>
        <taxon>Dorylaimida</taxon>
        <taxon>Dorylaimina</taxon>
        <taxon>Longidoroidea</taxon>
        <taxon>Longidoridae</taxon>
        <taxon>Xiphinema</taxon>
    </lineage>
</organism>
<evidence type="ECO:0000256" key="1">
    <source>
        <dbReference type="ARBA" id="ARBA00001971"/>
    </source>
</evidence>
<evidence type="ECO:0000256" key="11">
    <source>
        <dbReference type="ARBA" id="ARBA00023136"/>
    </source>
</evidence>
<keyword evidence="10 14" id="KW-1133">Transmembrane helix</keyword>
<keyword evidence="7 13" id="KW-0812">Transmembrane</keyword>
<evidence type="ECO:0000256" key="10">
    <source>
        <dbReference type="ARBA" id="ARBA00022989"/>
    </source>
</evidence>
<comment type="catalytic activity">
    <reaction evidence="12">
        <text>4 Fe(II)-[cytochrome c] + O2 + 8 H(+)(in) = 4 Fe(III)-[cytochrome c] + 2 H2O + 4 H(+)(out)</text>
        <dbReference type="Rhea" id="RHEA:11436"/>
        <dbReference type="Rhea" id="RHEA-COMP:10350"/>
        <dbReference type="Rhea" id="RHEA-COMP:14399"/>
        <dbReference type="ChEBI" id="CHEBI:15377"/>
        <dbReference type="ChEBI" id="CHEBI:15378"/>
        <dbReference type="ChEBI" id="CHEBI:15379"/>
        <dbReference type="ChEBI" id="CHEBI:29033"/>
        <dbReference type="ChEBI" id="CHEBI:29034"/>
        <dbReference type="EC" id="7.1.1.9"/>
    </reaction>
    <physiologicalReaction direction="left-to-right" evidence="12">
        <dbReference type="Rhea" id="RHEA:11437"/>
    </physiologicalReaction>
</comment>
<feature type="transmembrane region" description="Helical" evidence="14">
    <location>
        <begin position="410"/>
        <end position="433"/>
    </location>
</feature>
<feature type="transmembrane region" description="Helical" evidence="14">
    <location>
        <begin position="12"/>
        <end position="38"/>
    </location>
</feature>
<comment type="subcellular location">
    <subcellularLocation>
        <location evidence="2">Membrane</location>
        <topology evidence="2">Multi-pass membrane protein</topology>
    </subcellularLocation>
    <subcellularLocation>
        <location evidence="13">Mitochondrion inner membrane</location>
        <topology evidence="13">Multi-pass membrane protein</topology>
    </subcellularLocation>
</comment>
<keyword evidence="8" id="KW-1278">Translocase</keyword>
<dbReference type="EC" id="7.1.1.9" evidence="13"/>
<dbReference type="GeneID" id="31080179"/>
<dbReference type="InterPro" id="IPR023616">
    <property type="entry name" value="Cyt_c_oxase-like_su1_dom"/>
</dbReference>
<feature type="transmembrane region" description="Helical" evidence="14">
    <location>
        <begin position="102"/>
        <end position="120"/>
    </location>
</feature>
<evidence type="ECO:0000256" key="12">
    <source>
        <dbReference type="ARBA" id="ARBA00049512"/>
    </source>
</evidence>
<keyword evidence="13" id="KW-0186">Copper</keyword>
<evidence type="ECO:0000256" key="13">
    <source>
        <dbReference type="RuleBase" id="RU000369"/>
    </source>
</evidence>
<dbReference type="PANTHER" id="PTHR10422">
    <property type="entry name" value="CYTOCHROME C OXIDASE SUBUNIT 1"/>
    <property type="match status" value="1"/>
</dbReference>
<dbReference type="PANTHER" id="PTHR10422:SF18">
    <property type="entry name" value="CYTOCHROME C OXIDASE SUBUNIT 1"/>
    <property type="match status" value="1"/>
</dbReference>
<evidence type="ECO:0000256" key="5">
    <source>
        <dbReference type="ARBA" id="ARBA00015947"/>
    </source>
</evidence>
<dbReference type="Pfam" id="PF00115">
    <property type="entry name" value="COX1"/>
    <property type="match status" value="1"/>
</dbReference>
<dbReference type="GO" id="GO:0015990">
    <property type="term" value="P:electron transport coupled proton transport"/>
    <property type="evidence" value="ECO:0007669"/>
    <property type="project" value="TreeGrafter"/>
</dbReference>
<feature type="transmembrane region" description="Helical" evidence="14">
    <location>
        <begin position="185"/>
        <end position="213"/>
    </location>
</feature>
<evidence type="ECO:0000256" key="9">
    <source>
        <dbReference type="ARBA" id="ARBA00022982"/>
    </source>
</evidence>
<dbReference type="InterPro" id="IPR000883">
    <property type="entry name" value="Cyt_C_Oxase_1"/>
</dbReference>
<dbReference type="GO" id="GO:0020037">
    <property type="term" value="F:heme binding"/>
    <property type="evidence" value="ECO:0007669"/>
    <property type="project" value="InterPro"/>
</dbReference>
<sequence>MSWLTSCNHKEIGFLYLIFAFFMGLVGSALSLLVRWTLVFSNAVWWDLSSNFSSFYNSVVSLHAFLMIFFMVMPILIGGFGNILLPLLLGAQDMCFPRLNNLSFWLLPFSSLLLLGSLLVKSGPGTGWTLYPPLSSLLGHSDISVDMVIFSLHMAGISSIAGSVNFLCTISNLSASSFSWLNMPLFLVSVWVTAFLLVLSLPVLAGGITMLLFDRNLNTSFFDPLGGGDPVLFQHLFWFFGHPEVYILILPGFGLVSHAVSIVSGKSTPFGISGMFLAITSIGVLGCVVWAHHMFSVGLDIDTRLYFTAATMIIAVPTGIKVFSWLVSLGGATLNMAPLQSWILGFLFLFTLGGLTGIVLANGTLDLLYHDTYYVVAHFHYVLSMGAVFAIMVGLINWWPLFTGVSISNLLSLTQFLTLFLGVNSNLFSNTFFGYAGNATTMLYTSTFSTWHSLASVGSTISMISILLLFFMWWEGLVSNRAMIFFSWKGSTLDFLNKSPTSLHTYYEGSITF</sequence>
<proteinExistence type="inferred from homology"/>
<feature type="transmembrane region" description="Helical" evidence="14">
    <location>
        <begin position="373"/>
        <end position="398"/>
    </location>
</feature>
<keyword evidence="13" id="KW-0349">Heme</keyword>
<gene>
    <name evidence="16" type="primary">COX1</name>
</gene>
<dbReference type="PRINTS" id="PR01165">
    <property type="entry name" value="CYCOXIDASEI"/>
</dbReference>
<dbReference type="EMBL" id="KU746821">
    <property type="protein sequence ID" value="AOT84269.1"/>
    <property type="molecule type" value="Genomic_DNA"/>
</dbReference>
<keyword evidence="6 13" id="KW-0679">Respiratory chain</keyword>
<dbReference type="GO" id="GO:0006123">
    <property type="term" value="P:mitochondrial electron transport, cytochrome c to oxygen"/>
    <property type="evidence" value="ECO:0007669"/>
    <property type="project" value="TreeGrafter"/>
</dbReference>
<dbReference type="InterPro" id="IPR023615">
    <property type="entry name" value="Cyt_c_Oxase_su1_BS"/>
</dbReference>
<dbReference type="PROSITE" id="PS50855">
    <property type="entry name" value="COX1"/>
    <property type="match status" value="1"/>
</dbReference>
<evidence type="ECO:0000256" key="6">
    <source>
        <dbReference type="ARBA" id="ARBA00022660"/>
    </source>
</evidence>
<keyword evidence="13" id="KW-0408">Iron</keyword>
<keyword evidence="13 16" id="KW-0496">Mitochondrion</keyword>
<keyword evidence="11 13" id="KW-0472">Membrane</keyword>
<evidence type="ECO:0000256" key="2">
    <source>
        <dbReference type="ARBA" id="ARBA00004141"/>
    </source>
</evidence>
<dbReference type="RefSeq" id="YP_009346458.1">
    <property type="nucleotide sequence ID" value="NC_033870.1"/>
</dbReference>
<feature type="domain" description="Cytochrome oxidase subunit I profile" evidence="15">
    <location>
        <begin position="1"/>
        <end position="513"/>
    </location>
</feature>
<comment type="similarity">
    <text evidence="4 13">Belongs to the heme-copper respiratory oxidase family.</text>
</comment>
<evidence type="ECO:0000256" key="4">
    <source>
        <dbReference type="ARBA" id="ARBA00009578"/>
    </source>
</evidence>
<keyword evidence="13" id="KW-0999">Mitochondrion inner membrane</keyword>
<keyword evidence="9 13" id="KW-0249">Electron transport</keyword>
<feature type="transmembrane region" description="Helical" evidence="14">
    <location>
        <begin position="270"/>
        <end position="293"/>
    </location>
</feature>
<dbReference type="PROSITE" id="PS00077">
    <property type="entry name" value="COX1_CUB"/>
    <property type="match status" value="1"/>
</dbReference>
<feature type="transmembrane region" description="Helical" evidence="14">
    <location>
        <begin position="245"/>
        <end position="263"/>
    </location>
</feature>
<dbReference type="InterPro" id="IPR036927">
    <property type="entry name" value="Cyt_c_oxase-like_su1_sf"/>
</dbReference>
<feature type="transmembrane region" description="Helical" evidence="14">
    <location>
        <begin position="305"/>
        <end position="327"/>
    </location>
</feature>
<keyword evidence="13" id="KW-0813">Transport</keyword>
<dbReference type="SUPFAM" id="SSF81442">
    <property type="entry name" value="Cytochrome c oxidase subunit I-like"/>
    <property type="match status" value="1"/>
</dbReference>
<geneLocation type="mitochondrion" evidence="16"/>
<evidence type="ECO:0000256" key="3">
    <source>
        <dbReference type="ARBA" id="ARBA00004673"/>
    </source>
</evidence>
<reference evidence="16" key="1">
    <citation type="journal article" date="2017" name="Sci. Rep.">
        <title>Mitochondrial genome diversity in dagger and needle nematodes (Nematoda: Longidoridae).</title>
        <authorList>
            <person name="Palomares-Rius J.E."/>
            <person name="Cantalapiedra-Navarrete C."/>
            <person name="Archidona-Yuste A."/>
            <person name="Blok V.C."/>
            <person name="Castillo P."/>
        </authorList>
    </citation>
    <scope>NUCLEOTIDE SEQUENCE</scope>
    <source>
        <strain evidence="16">IAS</strain>
    </source>
</reference>
<feature type="transmembrane region" description="Helical" evidence="14">
    <location>
        <begin position="58"/>
        <end position="90"/>
    </location>
</feature>
<dbReference type="GO" id="GO:0004129">
    <property type="term" value="F:cytochrome-c oxidase activity"/>
    <property type="evidence" value="ECO:0007669"/>
    <property type="project" value="UniProtKB-EC"/>
</dbReference>
<evidence type="ECO:0000259" key="15">
    <source>
        <dbReference type="PROSITE" id="PS50855"/>
    </source>
</evidence>
<name>A0A1P8C788_9BILA</name>
<dbReference type="UniPathway" id="UPA00705"/>
<dbReference type="AlphaFoldDB" id="A0A1P8C788"/>
<evidence type="ECO:0000256" key="8">
    <source>
        <dbReference type="ARBA" id="ARBA00022967"/>
    </source>
</evidence>
<protein>
    <recommendedName>
        <fullName evidence="5 13">Cytochrome c oxidase subunit 1</fullName>
        <ecNumber evidence="13">7.1.1.9</ecNumber>
    </recommendedName>
</protein>
<feature type="transmembrane region" description="Helical" evidence="14">
    <location>
        <begin position="339"/>
        <end position="361"/>
    </location>
</feature>
<comment type="function">
    <text evidence="13">Component of the cytochrome c oxidase, the last enzyme in the mitochondrial electron transport chain which drives oxidative phosphorylation. The respiratory chain contains 3 multisubunit complexes succinate dehydrogenase (complex II, CII), ubiquinol-cytochrome c oxidoreductase (cytochrome b-c1 complex, complex III, CIII) and cytochrome c oxidase (complex IV, CIV), that cooperate to transfer electrons derived from NADH and succinate to molecular oxygen, creating an electrochemical gradient over the inner membrane that drives transmembrane transport and the ATP synthase. Cytochrome c oxidase is the component of the respiratory chain that catalyzes the reduction of oxygen to water. Electrons originating from reduced cytochrome c in the intermembrane space (IMS) are transferred via the dinuclear copper A center (CU(A)) of subunit 2 and heme A of subunit 1 to the active site in subunit 1, a binuclear center (BNC) formed by heme A3 and copper B (CU(B)). The BNC reduces molecular oxygen to 2 water molecules using 4 electrons from cytochrome c in the IMS and 4 protons from the mitochondrial matrix.</text>
</comment>
<dbReference type="GO" id="GO:0005743">
    <property type="term" value="C:mitochondrial inner membrane"/>
    <property type="evidence" value="ECO:0007669"/>
    <property type="project" value="UniProtKB-SubCell"/>
</dbReference>
<evidence type="ECO:0000256" key="7">
    <source>
        <dbReference type="ARBA" id="ARBA00022692"/>
    </source>
</evidence>